<dbReference type="Proteomes" id="UP000249748">
    <property type="component" value="Unassembled WGS sequence"/>
</dbReference>
<feature type="non-terminal residue" evidence="1">
    <location>
        <position position="1"/>
    </location>
</feature>
<name>A0ACD1ISE9_9EURO</name>
<evidence type="ECO:0000313" key="2">
    <source>
        <dbReference type="Proteomes" id="UP000249748"/>
    </source>
</evidence>
<gene>
    <name evidence="1" type="ORF">BO79DRAFT_284024</name>
</gene>
<dbReference type="EMBL" id="KZ824536">
    <property type="protein sequence ID" value="RAK93368.1"/>
    <property type="molecule type" value="Genomic_DNA"/>
</dbReference>
<proteinExistence type="predicted"/>
<keyword evidence="2" id="KW-1185">Reference proteome</keyword>
<protein>
    <submittedName>
        <fullName evidence="1">Uncharacterized protein</fullName>
    </submittedName>
</protein>
<organism evidence="1 2">
    <name type="scientific">Aspergillus costaricaensis CBS 115574</name>
    <dbReference type="NCBI Taxonomy" id="1448317"/>
    <lineage>
        <taxon>Eukaryota</taxon>
        <taxon>Fungi</taxon>
        <taxon>Dikarya</taxon>
        <taxon>Ascomycota</taxon>
        <taxon>Pezizomycotina</taxon>
        <taxon>Eurotiomycetes</taxon>
        <taxon>Eurotiomycetidae</taxon>
        <taxon>Eurotiales</taxon>
        <taxon>Aspergillaceae</taxon>
        <taxon>Aspergillus</taxon>
        <taxon>Aspergillus subgen. Circumdati</taxon>
    </lineage>
</organism>
<evidence type="ECO:0000313" key="1">
    <source>
        <dbReference type="EMBL" id="RAK93368.1"/>
    </source>
</evidence>
<accession>A0ACD1ISE9</accession>
<feature type="non-terminal residue" evidence="1">
    <location>
        <position position="85"/>
    </location>
</feature>
<reference evidence="1" key="1">
    <citation type="submission" date="2018-02" db="EMBL/GenBank/DDBJ databases">
        <title>The genomes of Aspergillus section Nigri reveals drivers in fungal speciation.</title>
        <authorList>
            <consortium name="DOE Joint Genome Institute"/>
            <person name="Vesth T.C."/>
            <person name="Nybo J."/>
            <person name="Theobald S."/>
            <person name="Brandl J."/>
            <person name="Frisvad J.C."/>
            <person name="Nielsen K.F."/>
            <person name="Lyhne E.K."/>
            <person name="Kogle M.E."/>
            <person name="Kuo A."/>
            <person name="Riley R."/>
            <person name="Clum A."/>
            <person name="Nolan M."/>
            <person name="Lipzen A."/>
            <person name="Salamov A."/>
            <person name="Henrissat B."/>
            <person name="Wiebenga A."/>
            <person name="De vries R.P."/>
            <person name="Grigoriev I.V."/>
            <person name="Mortensen U.H."/>
            <person name="Andersen M.R."/>
            <person name="Baker S.E."/>
        </authorList>
    </citation>
    <scope>NUCLEOTIDE SEQUENCE</scope>
    <source>
        <strain evidence="1">CBS 115574</strain>
    </source>
</reference>
<sequence>AAGSYVIPSNPPSLLVHSAAIPQVFRSHTLVPPTTKDSCLPPRHIISKQPHLTKCVSLLSSSSPSRPWLSPSLPPTTSSVPLLTP</sequence>